<keyword evidence="9" id="KW-0234">DNA repair</keyword>
<name>A0ABM8RZK6_9BACT</name>
<comment type="caution">
    <text evidence="11">The sequence shown here is derived from an EMBL/GenBank/DDBJ whole genome shotgun (WGS) entry which is preliminary data.</text>
</comment>
<reference evidence="11 12" key="1">
    <citation type="submission" date="2021-02" db="EMBL/GenBank/DDBJ databases">
        <authorList>
            <person name="Han P."/>
        </authorList>
    </citation>
    <scope>NUCLEOTIDE SEQUENCE [LARGE SCALE GENOMIC DNA]</scope>
    <source>
        <strain evidence="11">Candidatus Nitrospira sp. ZN2</strain>
    </source>
</reference>
<dbReference type="EMBL" id="CAJNBJ010000017">
    <property type="protein sequence ID" value="CAE6780442.1"/>
    <property type="molecule type" value="Genomic_DNA"/>
</dbReference>
<dbReference type="PANTHER" id="PTHR30591:SF1">
    <property type="entry name" value="RECBCD ENZYME SUBUNIT RECC"/>
    <property type="match status" value="1"/>
</dbReference>
<evidence type="ECO:0000256" key="4">
    <source>
        <dbReference type="ARBA" id="ARBA00022801"/>
    </source>
</evidence>
<keyword evidence="12" id="KW-1185">Reference proteome</keyword>
<sequence>MLRLVTGPFHPTLESRLVDDLRALKSQHPQAALALIVPSDQLRLALKRLLVKRHGLALLNVHILSFHQLALQLNGERRARAGLVGGERQIELVTDVFFEHLLKHLGQRRIPHTEALRLDSLPPGAWPALWASLRDVKDATVDSTVALRAVEEGQCAPEDESKLKGLFTLYAAIREAASALRVGSPDDLAALVTEYVPESLFLRGLSGVWYYGSYDLTQTQLTLLETLAGSYPVTVYFPLEAAPGYAFAQQFLERYLYPMAGTAQVPSDPSSQPSPSDRVRAKVSVEVQHAVGVDDELTLVCKQILTLIESNGYCFEDIGVVGRTLAPYQSALARIFDQHRIPFVSSAVVPLLHEPAVKTLVHLAQLKSNGLHRPSMLDVLTSPWNRYLAHDTNGIPPRPDLWRRAVQVLGITRGDAEWRRLATFAQLESWPDERSSGPCDEEDAFPIDGAQLRMLWTCLLPLLDDLKRLPDSGGYAGLTDAFCALADHHLTLNLTENRSTDATAQGEQARNVTEALTGVFAQMRMLDRLELTVSWAEWAETFLNILERSSCALTPSSHQGVQVLDAMAARGVGFRALFVIGMNEQVFPRGIQEDGFLRDRHRLMLSETLGYKIDQKLQGYGEEALLFELLSASASDRLYLSYQRADVDGRPLAPSGYVDALGGTPQATPTDLQLALPRRWSDRVDLPLFASSLLTREELTVSAVLRGRDASALLDMVGREGVLFSHGGAAQGVIEQSHGLLSGYDGMLEDQTTHWQRVCERGFSPTALETYARCPFQYFVAQILKLEPVWLETSMELPPPAMGQLCHEALRRCYEILIEQGWAETIRSSSAITAAVAQAVERTCAVYAKTHGTGYCLTWQMAQERVHRIVASVLAFDCGAGASGFVPVACEVDASGTLPDGTVGATVPIRGRFDRIDRHPTSGALRVIDYKYRAHDQVDAKDRNLLQAAVRAQRLQPALYALMTLAGSSGDAGQAFPEQVDFVYLLPQGEPAVERASFEASAWQGPSGPLLSQTMRTLLDGIRDGQHFIVPDATHCSHCDFSTLCRRTHQPTWWRAYCAAPAKALREIRSQKVTRD</sequence>
<evidence type="ECO:0000256" key="5">
    <source>
        <dbReference type="ARBA" id="ARBA00022806"/>
    </source>
</evidence>
<keyword evidence="8" id="KW-0238">DNA-binding</keyword>
<organism evidence="11 12">
    <name type="scientific">Nitrospira defluvii</name>
    <dbReference type="NCBI Taxonomy" id="330214"/>
    <lineage>
        <taxon>Bacteria</taxon>
        <taxon>Pseudomonadati</taxon>
        <taxon>Nitrospirota</taxon>
        <taxon>Nitrospiria</taxon>
        <taxon>Nitrospirales</taxon>
        <taxon>Nitrospiraceae</taxon>
        <taxon>Nitrospira</taxon>
    </lineage>
</organism>
<protein>
    <submittedName>
        <fullName evidence="11">PDDEXK_1 domain-containing protein</fullName>
    </submittedName>
</protein>
<dbReference type="InterPro" id="IPR027417">
    <property type="entry name" value="P-loop_NTPase"/>
</dbReference>
<evidence type="ECO:0000313" key="12">
    <source>
        <dbReference type="Proteomes" id="UP000675880"/>
    </source>
</evidence>
<keyword evidence="6" id="KW-0269">Exonuclease</keyword>
<dbReference type="InterPro" id="IPR038726">
    <property type="entry name" value="PDDEXK_AddAB-type"/>
</dbReference>
<keyword evidence="1" id="KW-0540">Nuclease</keyword>
<evidence type="ECO:0000256" key="9">
    <source>
        <dbReference type="ARBA" id="ARBA00023204"/>
    </source>
</evidence>
<accession>A0ABM8RZK6</accession>
<dbReference type="Gene3D" id="3.40.50.300">
    <property type="entry name" value="P-loop containing nucleotide triphosphate hydrolases"/>
    <property type="match status" value="2"/>
</dbReference>
<dbReference type="PANTHER" id="PTHR30591">
    <property type="entry name" value="RECBCD ENZYME SUBUNIT RECC"/>
    <property type="match status" value="1"/>
</dbReference>
<keyword evidence="3" id="KW-0227">DNA damage</keyword>
<proteinExistence type="predicted"/>
<keyword evidence="4" id="KW-0378">Hydrolase</keyword>
<evidence type="ECO:0000256" key="7">
    <source>
        <dbReference type="ARBA" id="ARBA00022840"/>
    </source>
</evidence>
<evidence type="ECO:0000256" key="2">
    <source>
        <dbReference type="ARBA" id="ARBA00022741"/>
    </source>
</evidence>
<gene>
    <name evidence="11" type="ORF">NSPZN2_40728</name>
</gene>
<dbReference type="Gene3D" id="3.90.320.10">
    <property type="match status" value="1"/>
</dbReference>
<evidence type="ECO:0000256" key="6">
    <source>
        <dbReference type="ARBA" id="ARBA00022839"/>
    </source>
</evidence>
<keyword evidence="5" id="KW-0347">Helicase</keyword>
<feature type="domain" description="PD-(D/E)XK endonuclease-like" evidence="10">
    <location>
        <begin position="763"/>
        <end position="1046"/>
    </location>
</feature>
<dbReference type="InterPro" id="IPR011604">
    <property type="entry name" value="PDDEXK-like_dom_sf"/>
</dbReference>
<evidence type="ECO:0000313" key="11">
    <source>
        <dbReference type="EMBL" id="CAE6780442.1"/>
    </source>
</evidence>
<keyword evidence="2" id="KW-0547">Nucleotide-binding</keyword>
<dbReference type="Proteomes" id="UP000675880">
    <property type="component" value="Unassembled WGS sequence"/>
</dbReference>
<evidence type="ECO:0000256" key="3">
    <source>
        <dbReference type="ARBA" id="ARBA00022763"/>
    </source>
</evidence>
<evidence type="ECO:0000256" key="1">
    <source>
        <dbReference type="ARBA" id="ARBA00022722"/>
    </source>
</evidence>
<evidence type="ECO:0000256" key="8">
    <source>
        <dbReference type="ARBA" id="ARBA00023125"/>
    </source>
</evidence>
<dbReference type="Pfam" id="PF12705">
    <property type="entry name" value="PDDEXK_1"/>
    <property type="match status" value="1"/>
</dbReference>
<dbReference type="SUPFAM" id="SSF52540">
    <property type="entry name" value="P-loop containing nucleoside triphosphate hydrolases"/>
    <property type="match status" value="1"/>
</dbReference>
<keyword evidence="7" id="KW-0067">ATP-binding</keyword>
<dbReference type="RefSeq" id="WP_213043508.1">
    <property type="nucleotide sequence ID" value="NZ_CAJNBJ010000017.1"/>
</dbReference>
<evidence type="ECO:0000259" key="10">
    <source>
        <dbReference type="Pfam" id="PF12705"/>
    </source>
</evidence>